<feature type="binding site" evidence="5">
    <location>
        <begin position="168"/>
        <end position="170"/>
    </location>
    <ligand>
        <name>substrate</name>
    </ligand>
</feature>
<dbReference type="PIRSF" id="PIRSF016262">
    <property type="entry name" value="LPLase"/>
    <property type="match status" value="1"/>
</dbReference>
<dbReference type="Proteomes" id="UP001237780">
    <property type="component" value="Unassembled WGS sequence"/>
</dbReference>
<keyword evidence="3 5" id="KW-0012">Acyltransferase</keyword>
<dbReference type="NCBIfam" id="NF010921">
    <property type="entry name" value="PRK14341.1"/>
    <property type="match status" value="1"/>
</dbReference>
<evidence type="ECO:0000259" key="7">
    <source>
        <dbReference type="PROSITE" id="PS51733"/>
    </source>
</evidence>
<organism evidence="8 9">
    <name type="scientific">Phyllobacterium ifriqiyense</name>
    <dbReference type="NCBI Taxonomy" id="314238"/>
    <lineage>
        <taxon>Bacteria</taxon>
        <taxon>Pseudomonadati</taxon>
        <taxon>Pseudomonadota</taxon>
        <taxon>Alphaproteobacteria</taxon>
        <taxon>Hyphomicrobiales</taxon>
        <taxon>Phyllobacteriaceae</taxon>
        <taxon>Phyllobacterium</taxon>
    </lineage>
</organism>
<comment type="caution">
    <text evidence="8">The sequence shown here is derived from an EMBL/GenBank/DDBJ whole genome shotgun (WGS) entry which is preliminary data.</text>
</comment>
<comment type="subcellular location">
    <subcellularLocation>
        <location evidence="5">Cytoplasm</location>
    </subcellularLocation>
</comment>
<dbReference type="NCBIfam" id="TIGR00214">
    <property type="entry name" value="lipB"/>
    <property type="match status" value="1"/>
</dbReference>
<dbReference type="Pfam" id="PF21948">
    <property type="entry name" value="LplA-B_cat"/>
    <property type="match status" value="1"/>
</dbReference>
<comment type="catalytic activity">
    <reaction evidence="5 6">
        <text>octanoyl-[ACP] + L-lysyl-[protein] = N(6)-octanoyl-L-lysyl-[protein] + holo-[ACP] + H(+)</text>
        <dbReference type="Rhea" id="RHEA:17665"/>
        <dbReference type="Rhea" id="RHEA-COMP:9636"/>
        <dbReference type="Rhea" id="RHEA-COMP:9685"/>
        <dbReference type="Rhea" id="RHEA-COMP:9752"/>
        <dbReference type="Rhea" id="RHEA-COMP:9928"/>
        <dbReference type="ChEBI" id="CHEBI:15378"/>
        <dbReference type="ChEBI" id="CHEBI:29969"/>
        <dbReference type="ChEBI" id="CHEBI:64479"/>
        <dbReference type="ChEBI" id="CHEBI:78463"/>
        <dbReference type="ChEBI" id="CHEBI:78809"/>
        <dbReference type="EC" id="2.3.1.181"/>
    </reaction>
</comment>
<protein>
    <recommendedName>
        <fullName evidence="5 6">Octanoyltransferase</fullName>
        <ecNumber evidence="5 6">2.3.1.181</ecNumber>
    </recommendedName>
    <alternativeName>
        <fullName evidence="5">Lipoate-protein ligase B</fullName>
    </alternativeName>
    <alternativeName>
        <fullName evidence="5">Lipoyl/octanoyl transferase</fullName>
    </alternativeName>
    <alternativeName>
        <fullName evidence="5">Octanoyl-[acyl-carrier-protein]-protein N-octanoyltransferase</fullName>
    </alternativeName>
</protein>
<comment type="function">
    <text evidence="4 5 6">Catalyzes the transfer of endogenously produced octanoic acid from octanoyl-acyl-carrier-protein onto the lipoyl domains of lipoate-dependent enzymes. Lipoyl-ACP can also act as a substrate although octanoyl-ACP is likely to be the physiological substrate.</text>
</comment>
<dbReference type="EC" id="2.3.1.181" evidence="5 6"/>
<dbReference type="RefSeq" id="WP_307285386.1">
    <property type="nucleotide sequence ID" value="NZ_JAUSZT010000003.1"/>
</dbReference>
<comment type="miscellaneous">
    <text evidence="5">In the reaction, the free carboxyl group of octanoic acid is attached via an amide linkage to the epsilon-amino group of a specific lysine residue of lipoyl domains of lipoate-dependent enzymes.</text>
</comment>
<dbReference type="PROSITE" id="PS51733">
    <property type="entry name" value="BPL_LPL_CATALYTIC"/>
    <property type="match status" value="1"/>
</dbReference>
<dbReference type="HAMAP" id="MF_00013">
    <property type="entry name" value="LipB"/>
    <property type="match status" value="1"/>
</dbReference>
<dbReference type="InterPro" id="IPR000544">
    <property type="entry name" value="Octanoyltransferase"/>
</dbReference>
<feature type="active site" description="Acyl-thioester intermediate" evidence="5">
    <location>
        <position position="199"/>
    </location>
</feature>
<dbReference type="InterPro" id="IPR020605">
    <property type="entry name" value="Octanoyltransferase_CS"/>
</dbReference>
<evidence type="ECO:0000256" key="2">
    <source>
        <dbReference type="ARBA" id="ARBA00022679"/>
    </source>
</evidence>
<gene>
    <name evidence="5" type="primary">lipB</name>
    <name evidence="8" type="ORF">QFZ34_004463</name>
</gene>
<dbReference type="InterPro" id="IPR045864">
    <property type="entry name" value="aa-tRNA-synth_II/BPL/LPL"/>
</dbReference>
<feature type="site" description="Lowers pKa of active site Cys" evidence="5">
    <location>
        <position position="165"/>
    </location>
</feature>
<feature type="binding site" evidence="5">
    <location>
        <begin position="181"/>
        <end position="183"/>
    </location>
    <ligand>
        <name>substrate</name>
    </ligand>
</feature>
<dbReference type="EMBL" id="JAUSZT010000003">
    <property type="protein sequence ID" value="MDQ0999281.1"/>
    <property type="molecule type" value="Genomic_DNA"/>
</dbReference>
<dbReference type="CDD" id="cd16444">
    <property type="entry name" value="LipB"/>
    <property type="match status" value="1"/>
</dbReference>
<reference evidence="8 9" key="1">
    <citation type="submission" date="2023-07" db="EMBL/GenBank/DDBJ databases">
        <title>Comparative genomics of wheat-associated soil bacteria to identify genetic determinants of phenazine resistance.</title>
        <authorList>
            <person name="Mouncey N."/>
        </authorList>
    </citation>
    <scope>NUCLEOTIDE SEQUENCE [LARGE SCALE GENOMIC DNA]</scope>
    <source>
        <strain evidence="8 9">W4I11</strain>
    </source>
</reference>
<proteinExistence type="inferred from homology"/>
<evidence type="ECO:0000256" key="5">
    <source>
        <dbReference type="HAMAP-Rule" id="MF_00013"/>
    </source>
</evidence>
<dbReference type="GO" id="GO:0033819">
    <property type="term" value="F:lipoyl(octanoyl) transferase activity"/>
    <property type="evidence" value="ECO:0007669"/>
    <property type="project" value="UniProtKB-EC"/>
</dbReference>
<name>A0ABU0SF66_9HYPH</name>
<evidence type="ECO:0000256" key="3">
    <source>
        <dbReference type="ARBA" id="ARBA00023315"/>
    </source>
</evidence>
<feature type="binding site" evidence="5">
    <location>
        <begin position="88"/>
        <end position="95"/>
    </location>
    <ligand>
        <name>substrate</name>
    </ligand>
</feature>
<keyword evidence="9" id="KW-1185">Reference proteome</keyword>
<keyword evidence="2 5" id="KW-0808">Transferase</keyword>
<accession>A0ABU0SF66</accession>
<evidence type="ECO:0000313" key="9">
    <source>
        <dbReference type="Proteomes" id="UP001237780"/>
    </source>
</evidence>
<keyword evidence="5" id="KW-0963">Cytoplasm</keyword>
<dbReference type="PANTHER" id="PTHR10993">
    <property type="entry name" value="OCTANOYLTRANSFERASE"/>
    <property type="match status" value="1"/>
</dbReference>
<evidence type="ECO:0000256" key="1">
    <source>
        <dbReference type="ARBA" id="ARBA00004821"/>
    </source>
</evidence>
<evidence type="ECO:0000313" key="8">
    <source>
        <dbReference type="EMBL" id="MDQ0999281.1"/>
    </source>
</evidence>
<dbReference type="PROSITE" id="PS01313">
    <property type="entry name" value="LIPB"/>
    <property type="match status" value="1"/>
</dbReference>
<dbReference type="SUPFAM" id="SSF55681">
    <property type="entry name" value="Class II aaRS and biotin synthetases"/>
    <property type="match status" value="1"/>
</dbReference>
<evidence type="ECO:0000256" key="4">
    <source>
        <dbReference type="ARBA" id="ARBA00024732"/>
    </source>
</evidence>
<feature type="domain" description="BPL/LPL catalytic" evidence="7">
    <location>
        <begin position="49"/>
        <end position="237"/>
    </location>
</feature>
<evidence type="ECO:0000256" key="6">
    <source>
        <dbReference type="PIRNR" id="PIRNR016262"/>
    </source>
</evidence>
<comment type="pathway">
    <text evidence="1 5 6">Protein modification; protein lipoylation via endogenous pathway; protein N(6)-(lipoyl)lysine from octanoyl-[acyl-carrier-protein]: step 1/2.</text>
</comment>
<sequence>MKSSRDELAPAFLPLEGSSPVAWAVADGLTDYDFALAFMEERVAAIRDGTASELVWFVEHPPLYTAGTSAKEVDLLATDRFPVYATGRGGEYTYHGPGQRVVYVMLDLKKRREDIRAFVTALEQWIIFTLASFNVKGERREDRVGVWVSRPERPALADGSPAEDKIAAIGIRLRKWVSFHGISINVEPELSHFDGIVPCGVRGHGVTSLVDLGLPVEMYDLDRALLESFESVFGPIEPA</sequence>
<dbReference type="PANTHER" id="PTHR10993:SF7">
    <property type="entry name" value="LIPOYLTRANSFERASE 2, MITOCHONDRIAL-RELATED"/>
    <property type="match status" value="1"/>
</dbReference>
<comment type="similarity">
    <text evidence="5 6">Belongs to the LipB family.</text>
</comment>
<dbReference type="InterPro" id="IPR004143">
    <property type="entry name" value="BPL_LPL_catalytic"/>
</dbReference>
<dbReference type="Gene3D" id="3.30.930.10">
    <property type="entry name" value="Bira Bifunctional Protein, Domain 2"/>
    <property type="match status" value="1"/>
</dbReference>